<protein>
    <submittedName>
        <fullName evidence="1">RDR3</fullName>
    </submittedName>
</protein>
<proteinExistence type="predicted"/>
<reference evidence="1" key="2">
    <citation type="journal article" date="2015" name="Data Brief">
        <title>Shoot transcriptome of the giant reed, Arundo donax.</title>
        <authorList>
            <person name="Barrero R.A."/>
            <person name="Guerrero F.D."/>
            <person name="Moolhuijzen P."/>
            <person name="Goolsby J.A."/>
            <person name="Tidwell J."/>
            <person name="Bellgard S.E."/>
            <person name="Bellgard M.I."/>
        </authorList>
    </citation>
    <scope>NUCLEOTIDE SEQUENCE</scope>
    <source>
        <tissue evidence="1">Shoot tissue taken approximately 20 cm above the soil surface</tissue>
    </source>
</reference>
<evidence type="ECO:0000313" key="1">
    <source>
        <dbReference type="EMBL" id="JAE33728.1"/>
    </source>
</evidence>
<dbReference type="EMBL" id="GBRH01164168">
    <property type="protein sequence ID" value="JAE33728.1"/>
    <property type="molecule type" value="Transcribed_RNA"/>
</dbReference>
<organism evidence="1">
    <name type="scientific">Arundo donax</name>
    <name type="common">Giant reed</name>
    <name type="synonym">Donax arundinaceus</name>
    <dbReference type="NCBI Taxonomy" id="35708"/>
    <lineage>
        <taxon>Eukaryota</taxon>
        <taxon>Viridiplantae</taxon>
        <taxon>Streptophyta</taxon>
        <taxon>Embryophyta</taxon>
        <taxon>Tracheophyta</taxon>
        <taxon>Spermatophyta</taxon>
        <taxon>Magnoliopsida</taxon>
        <taxon>Liliopsida</taxon>
        <taxon>Poales</taxon>
        <taxon>Poaceae</taxon>
        <taxon>PACMAD clade</taxon>
        <taxon>Arundinoideae</taxon>
        <taxon>Arundineae</taxon>
        <taxon>Arundo</taxon>
    </lineage>
</organism>
<accession>A0A0A9HLF2</accession>
<dbReference type="AlphaFoldDB" id="A0A0A9HLF2"/>
<name>A0A0A9HLF2_ARUDO</name>
<reference evidence="1" key="1">
    <citation type="submission" date="2014-09" db="EMBL/GenBank/DDBJ databases">
        <authorList>
            <person name="Magalhaes I.L.F."/>
            <person name="Oliveira U."/>
            <person name="Santos F.R."/>
            <person name="Vidigal T.H.D.A."/>
            <person name="Brescovit A.D."/>
            <person name="Santos A.J."/>
        </authorList>
    </citation>
    <scope>NUCLEOTIDE SEQUENCE</scope>
    <source>
        <tissue evidence="1">Shoot tissue taken approximately 20 cm above the soil surface</tissue>
    </source>
</reference>
<sequence length="82" mass="9357">MVLFWVCGATIFSFTRMEEKRRKRKMMNKGKSRYALRLSGATLFALSQGGGRMGLMFSSTKQLISAAKYSCIYIPLPPWQII</sequence>